<keyword evidence="4" id="KW-1185">Reference proteome</keyword>
<feature type="compositionally biased region" description="Acidic residues" evidence="1">
    <location>
        <begin position="7"/>
        <end position="21"/>
    </location>
</feature>
<evidence type="ECO:0000259" key="2">
    <source>
        <dbReference type="SMART" id="SM00579"/>
    </source>
</evidence>
<evidence type="ECO:0000313" key="3">
    <source>
        <dbReference type="EMBL" id="KAI3929953.1"/>
    </source>
</evidence>
<feature type="domain" description="FBD" evidence="2">
    <location>
        <begin position="52"/>
        <end position="123"/>
    </location>
</feature>
<gene>
    <name evidence="3" type="ORF">MKW98_004107</name>
</gene>
<feature type="compositionally biased region" description="Acidic residues" evidence="1">
    <location>
        <begin position="30"/>
        <end position="41"/>
    </location>
</feature>
<proteinExistence type="predicted"/>
<name>A0AAD4T158_9MAGN</name>
<dbReference type="SMART" id="SM00579">
    <property type="entry name" value="FBD"/>
    <property type="match status" value="1"/>
</dbReference>
<dbReference type="AlphaFoldDB" id="A0AAD4T158"/>
<sequence>FVPALAGEEEDNSDNSGDDGGEDNHYNDAAEGEDNNVNEDDGWAVGTVATRCSFLKHLKLVSFDKFTGNEREMRWLKLILNNAKALQALDVSFESISHGKSKRLIANISSLPKASASCLLKFF</sequence>
<dbReference type="Proteomes" id="UP001202328">
    <property type="component" value="Unassembled WGS sequence"/>
</dbReference>
<feature type="non-terminal residue" evidence="3">
    <location>
        <position position="1"/>
    </location>
</feature>
<organism evidence="3 4">
    <name type="scientific">Papaver atlanticum</name>
    <dbReference type="NCBI Taxonomy" id="357466"/>
    <lineage>
        <taxon>Eukaryota</taxon>
        <taxon>Viridiplantae</taxon>
        <taxon>Streptophyta</taxon>
        <taxon>Embryophyta</taxon>
        <taxon>Tracheophyta</taxon>
        <taxon>Spermatophyta</taxon>
        <taxon>Magnoliopsida</taxon>
        <taxon>Ranunculales</taxon>
        <taxon>Papaveraceae</taxon>
        <taxon>Papaveroideae</taxon>
        <taxon>Papaver</taxon>
    </lineage>
</organism>
<dbReference type="EMBL" id="JAJJMB010007553">
    <property type="protein sequence ID" value="KAI3929953.1"/>
    <property type="molecule type" value="Genomic_DNA"/>
</dbReference>
<reference evidence="3" key="1">
    <citation type="submission" date="2022-04" db="EMBL/GenBank/DDBJ databases">
        <title>A functionally conserved STORR gene fusion in Papaver species that diverged 16.8 million years ago.</title>
        <authorList>
            <person name="Catania T."/>
        </authorList>
    </citation>
    <scope>NUCLEOTIDE SEQUENCE</scope>
    <source>
        <strain evidence="3">S-188037</strain>
    </source>
</reference>
<accession>A0AAD4T158</accession>
<feature type="region of interest" description="Disordered" evidence="1">
    <location>
        <begin position="1"/>
        <end position="41"/>
    </location>
</feature>
<protein>
    <recommendedName>
        <fullName evidence="2">FBD domain-containing protein</fullName>
    </recommendedName>
</protein>
<evidence type="ECO:0000313" key="4">
    <source>
        <dbReference type="Proteomes" id="UP001202328"/>
    </source>
</evidence>
<comment type="caution">
    <text evidence="3">The sequence shown here is derived from an EMBL/GenBank/DDBJ whole genome shotgun (WGS) entry which is preliminary data.</text>
</comment>
<dbReference type="Pfam" id="PF08387">
    <property type="entry name" value="FBD"/>
    <property type="match status" value="1"/>
</dbReference>
<dbReference type="InterPro" id="IPR006566">
    <property type="entry name" value="FBD"/>
</dbReference>
<evidence type="ECO:0000256" key="1">
    <source>
        <dbReference type="SAM" id="MobiDB-lite"/>
    </source>
</evidence>